<evidence type="ECO:0000256" key="1">
    <source>
        <dbReference type="SAM" id="Phobius"/>
    </source>
</evidence>
<dbReference type="EMBL" id="CAMXCS010000001">
    <property type="protein sequence ID" value="CAI3939396.1"/>
    <property type="molecule type" value="Genomic_DNA"/>
</dbReference>
<keyword evidence="5" id="KW-1185">Reference proteome</keyword>
<dbReference type="AlphaFoldDB" id="A0A9W4XGQ0"/>
<evidence type="ECO:0000313" key="5">
    <source>
        <dbReference type="Proteomes" id="UP001154259"/>
    </source>
</evidence>
<proteinExistence type="predicted"/>
<reference evidence="2" key="1">
    <citation type="submission" date="2022-10" db="EMBL/GenBank/DDBJ databases">
        <authorList>
            <person name="Botero Cardona J."/>
        </authorList>
    </citation>
    <scope>NUCLEOTIDE SEQUENCE</scope>
    <source>
        <strain evidence="2">LMG 31819</strain>
        <strain evidence="3">R-53529</strain>
    </source>
</reference>
<dbReference type="Proteomes" id="UP001154255">
    <property type="component" value="Unassembled WGS sequence"/>
</dbReference>
<feature type="transmembrane region" description="Helical" evidence="1">
    <location>
        <begin position="35"/>
        <end position="54"/>
    </location>
</feature>
<organism evidence="2 4">
    <name type="scientific">Commensalibacter communis</name>
    <dbReference type="NCBI Taxonomy" id="2972786"/>
    <lineage>
        <taxon>Bacteria</taxon>
        <taxon>Pseudomonadati</taxon>
        <taxon>Pseudomonadota</taxon>
        <taxon>Alphaproteobacteria</taxon>
        <taxon>Acetobacterales</taxon>
        <taxon>Acetobacteraceae</taxon>
    </lineage>
</organism>
<sequence>MVMRSTMVMGLNQKAIYRYFDSQNLFIFPMRLRDIVLGFFVVMASIINLIFYTMKWVLTGKWEFNRFAGRIEQSLTAKEFADILIHLWLMKEND</sequence>
<protein>
    <submittedName>
        <fullName evidence="2">Uncharacterized protein</fullName>
    </submittedName>
</protein>
<keyword evidence="1" id="KW-0812">Transmembrane</keyword>
<evidence type="ECO:0000313" key="2">
    <source>
        <dbReference type="EMBL" id="CAI3922203.1"/>
    </source>
</evidence>
<keyword evidence="1" id="KW-1133">Transmembrane helix</keyword>
<evidence type="ECO:0000313" key="3">
    <source>
        <dbReference type="EMBL" id="CAI3939396.1"/>
    </source>
</evidence>
<keyword evidence="1" id="KW-0472">Membrane</keyword>
<name>A0A9W4XGQ0_9PROT</name>
<gene>
    <name evidence="3" type="ORF">R53529_LOCUS1019</name>
    <name evidence="2" type="ORF">R53530_LOCUS81</name>
</gene>
<dbReference type="EMBL" id="CAMXCM010000001">
    <property type="protein sequence ID" value="CAI3922203.1"/>
    <property type="molecule type" value="Genomic_DNA"/>
</dbReference>
<evidence type="ECO:0000313" key="4">
    <source>
        <dbReference type="Proteomes" id="UP001154255"/>
    </source>
</evidence>
<dbReference type="Proteomes" id="UP001154259">
    <property type="component" value="Unassembled WGS sequence"/>
</dbReference>
<accession>A0A9W4XGQ0</accession>
<dbReference type="RefSeq" id="WP_271789431.1">
    <property type="nucleotide sequence ID" value="NZ_CAMXCM010000001.1"/>
</dbReference>
<comment type="caution">
    <text evidence="2">The sequence shown here is derived from an EMBL/GenBank/DDBJ whole genome shotgun (WGS) entry which is preliminary data.</text>
</comment>